<evidence type="ECO:0000313" key="4">
    <source>
        <dbReference type="Proteomes" id="UP001370758"/>
    </source>
</evidence>
<comment type="caution">
    <text evidence="3">The sequence shown here is derived from an EMBL/GenBank/DDBJ whole genome shotgun (WGS) entry which is preliminary data.</text>
</comment>
<evidence type="ECO:0000313" key="3">
    <source>
        <dbReference type="EMBL" id="KAK6511653.1"/>
    </source>
</evidence>
<proteinExistence type="predicted"/>
<feature type="compositionally biased region" description="Low complexity" evidence="2">
    <location>
        <begin position="29"/>
        <end position="41"/>
    </location>
</feature>
<feature type="region of interest" description="Disordered" evidence="2">
    <location>
        <begin position="21"/>
        <end position="44"/>
    </location>
</feature>
<keyword evidence="1" id="KW-0175">Coiled coil</keyword>
<sequence length="538" mass="61378">MVLERASRAISKISFGFLGNCEPSPGDYSPTPRSPSDSSRSVNFRHEPRSFRNGVDHNAQWQPEIQPVNASGVFCVEPNSQAEQMQSTLFSESPHKKGPTNKFTGSTRHANAPDMKRKNPKLVPEDKEISQIILRDRRKYICANCEGDPKVLESVKSNKTPNCFLCKSNAEMQKLSKLAKSHDNKVLELRKVLRDKKDTIEALQKSLKTKEEEASTLKAKFQTQTRELGSLEMKYEKLNSEFQKNESEISKLQQTESAMRRQGDVLMDSHAKNLILDVLRTKVKTITRLYIKNIRWAKILEAKDVNELKAMLGPAFSPAWHRDSWPLICNHPCMSTQGLVTALLSCTISKLYFSDPFFRCGEARKILYEIYEPALERFTEAAVVWRAKTNTLVNELSYDKVVDAASEIVIKRIVNSIINLTNIFDPLGDKRIGGLDKKVCDLVQSSIQLATDWHSREFHFIVISFDWLYFMKFDTYSDETDKYVTPFPATRKLEDGKLYGILAVINPGFIRYLKGDGETEYQEIVWEKAAVLLSENPI</sequence>
<protein>
    <submittedName>
        <fullName evidence="3">Uncharacterized protein</fullName>
    </submittedName>
</protein>
<organism evidence="3 4">
    <name type="scientific">Arthrobotrys musiformis</name>
    <dbReference type="NCBI Taxonomy" id="47236"/>
    <lineage>
        <taxon>Eukaryota</taxon>
        <taxon>Fungi</taxon>
        <taxon>Dikarya</taxon>
        <taxon>Ascomycota</taxon>
        <taxon>Pezizomycotina</taxon>
        <taxon>Orbiliomycetes</taxon>
        <taxon>Orbiliales</taxon>
        <taxon>Orbiliaceae</taxon>
        <taxon>Arthrobotrys</taxon>
    </lineage>
</organism>
<accession>A0AAV9WMY6</accession>
<reference evidence="3 4" key="1">
    <citation type="submission" date="2023-08" db="EMBL/GenBank/DDBJ databases">
        <authorList>
            <person name="Palmer J.M."/>
        </authorList>
    </citation>
    <scope>NUCLEOTIDE SEQUENCE [LARGE SCALE GENOMIC DNA]</scope>
    <source>
        <strain evidence="3 4">TWF481</strain>
    </source>
</reference>
<feature type="coiled-coil region" evidence="1">
    <location>
        <begin position="186"/>
        <end position="255"/>
    </location>
</feature>
<keyword evidence="4" id="KW-1185">Reference proteome</keyword>
<dbReference type="Gene3D" id="1.20.920.20">
    <property type="match status" value="1"/>
</dbReference>
<dbReference type="AlphaFoldDB" id="A0AAV9WMY6"/>
<dbReference type="EMBL" id="JAVHJL010000001">
    <property type="protein sequence ID" value="KAK6511653.1"/>
    <property type="molecule type" value="Genomic_DNA"/>
</dbReference>
<evidence type="ECO:0000256" key="1">
    <source>
        <dbReference type="SAM" id="Coils"/>
    </source>
</evidence>
<evidence type="ECO:0000256" key="2">
    <source>
        <dbReference type="SAM" id="MobiDB-lite"/>
    </source>
</evidence>
<feature type="region of interest" description="Disordered" evidence="2">
    <location>
        <begin position="90"/>
        <end position="123"/>
    </location>
</feature>
<gene>
    <name evidence="3" type="ORF">TWF481_000562</name>
</gene>
<name>A0AAV9WMY6_9PEZI</name>
<dbReference type="Proteomes" id="UP001370758">
    <property type="component" value="Unassembled WGS sequence"/>
</dbReference>